<evidence type="ECO:0000256" key="1">
    <source>
        <dbReference type="SAM" id="SignalP"/>
    </source>
</evidence>
<reference evidence="2 3" key="1">
    <citation type="journal article" date="2016" name="Mol. Biol. Evol.">
        <title>Comparative Genomics of Early-Diverging Mushroom-Forming Fungi Provides Insights into the Origins of Lignocellulose Decay Capabilities.</title>
        <authorList>
            <person name="Nagy L.G."/>
            <person name="Riley R."/>
            <person name="Tritt A."/>
            <person name="Adam C."/>
            <person name="Daum C."/>
            <person name="Floudas D."/>
            <person name="Sun H."/>
            <person name="Yadav J.S."/>
            <person name="Pangilinan J."/>
            <person name="Larsson K.H."/>
            <person name="Matsuura K."/>
            <person name="Barry K."/>
            <person name="Labutti K."/>
            <person name="Kuo R."/>
            <person name="Ohm R.A."/>
            <person name="Bhattacharya S.S."/>
            <person name="Shirouzu T."/>
            <person name="Yoshinaga Y."/>
            <person name="Martin F.M."/>
            <person name="Grigoriev I.V."/>
            <person name="Hibbett D.S."/>
        </authorList>
    </citation>
    <scope>NUCLEOTIDE SEQUENCE [LARGE SCALE GENOMIC DNA]</scope>
    <source>
        <strain evidence="2 3">CBS 109695</strain>
    </source>
</reference>
<keyword evidence="3" id="KW-1185">Reference proteome</keyword>
<evidence type="ECO:0000313" key="2">
    <source>
        <dbReference type="EMBL" id="KZP30065.1"/>
    </source>
</evidence>
<dbReference type="Proteomes" id="UP000076532">
    <property type="component" value="Unassembled WGS sequence"/>
</dbReference>
<keyword evidence="1" id="KW-0732">Signal</keyword>
<evidence type="ECO:0008006" key="4">
    <source>
        <dbReference type="Google" id="ProtNLM"/>
    </source>
</evidence>
<organism evidence="2 3">
    <name type="scientific">Athelia psychrophila</name>
    <dbReference type="NCBI Taxonomy" id="1759441"/>
    <lineage>
        <taxon>Eukaryota</taxon>
        <taxon>Fungi</taxon>
        <taxon>Dikarya</taxon>
        <taxon>Basidiomycota</taxon>
        <taxon>Agaricomycotina</taxon>
        <taxon>Agaricomycetes</taxon>
        <taxon>Agaricomycetidae</taxon>
        <taxon>Atheliales</taxon>
        <taxon>Atheliaceae</taxon>
        <taxon>Athelia</taxon>
    </lineage>
</organism>
<sequence>MPRTRRPVLGLTDLVLCEVGTGMGLSCVRTVCVGPENANTRIGNPQHDSTQYRGNGRILQARWGVNCPRTLHICPVHRVWDMVLSYFTSSHPLQL</sequence>
<feature type="signal peptide" evidence="1">
    <location>
        <begin position="1"/>
        <end position="22"/>
    </location>
</feature>
<evidence type="ECO:0000313" key="3">
    <source>
        <dbReference type="Proteomes" id="UP000076532"/>
    </source>
</evidence>
<accession>A0A166T144</accession>
<name>A0A166T144_9AGAM</name>
<feature type="non-terminal residue" evidence="2">
    <location>
        <position position="95"/>
    </location>
</feature>
<feature type="chain" id="PRO_5007879794" description="Secreted protein" evidence="1">
    <location>
        <begin position="23"/>
        <end position="95"/>
    </location>
</feature>
<dbReference type="AlphaFoldDB" id="A0A166T144"/>
<protein>
    <recommendedName>
        <fullName evidence="4">Secreted protein</fullName>
    </recommendedName>
</protein>
<dbReference type="EMBL" id="KV417495">
    <property type="protein sequence ID" value="KZP30065.1"/>
    <property type="molecule type" value="Genomic_DNA"/>
</dbReference>
<proteinExistence type="predicted"/>
<gene>
    <name evidence="2" type="ORF">FIBSPDRAFT_850771</name>
</gene>